<dbReference type="SUPFAM" id="SSF160527">
    <property type="entry name" value="V-type ATPase subunit E-like"/>
    <property type="match status" value="1"/>
</dbReference>
<evidence type="ECO:0000256" key="6">
    <source>
        <dbReference type="ARBA" id="ARBA00023136"/>
    </source>
</evidence>
<dbReference type="GO" id="GO:0016787">
    <property type="term" value="F:hydrolase activity"/>
    <property type="evidence" value="ECO:0007669"/>
    <property type="project" value="UniProtKB-KW"/>
</dbReference>
<dbReference type="KEGG" id="hwc:Hqrw_3807"/>
<reference evidence="10 11" key="1">
    <citation type="journal article" date="2011" name="PLoS ONE">
        <title>Haloquadratum walsbyi: limited diversity in a global pond.</title>
        <authorList>
            <person name="Dyall-Smith M."/>
            <person name="Pfeiffer F."/>
            <person name="Klee K."/>
            <person name="Palm P."/>
            <person name="Gross K."/>
            <person name="Schuster S.C."/>
            <person name="Rampp M."/>
            <person name="Oesterhelt D."/>
        </authorList>
    </citation>
    <scope>NUCLEOTIDE SEQUENCE [LARGE SCALE GENOMIC DNA]</scope>
    <source>
        <strain evidence="11">DSM 16854 / JCM 12705 / C23</strain>
    </source>
</reference>
<name>G0LEX8_HALWC</name>
<dbReference type="InterPro" id="IPR002842">
    <property type="entry name" value="ATPase_V1_Esu"/>
</dbReference>
<dbReference type="InterPro" id="IPR038495">
    <property type="entry name" value="ATPase_E_C"/>
</dbReference>
<dbReference type="GO" id="GO:0005886">
    <property type="term" value="C:plasma membrane"/>
    <property type="evidence" value="ECO:0007669"/>
    <property type="project" value="UniProtKB-SubCell"/>
</dbReference>
<dbReference type="EMBL" id="FR746099">
    <property type="protein sequence ID" value="CCC41541.1"/>
    <property type="molecule type" value="Genomic_DNA"/>
</dbReference>
<sequence>MSLDTVVEDIRDEAQARASEIQADADERAEKIIEEAEADAEDILEERKDEVEEQIEREREQALSSANLEAKQNRLEARRDVLDDVLNRVEDELASLSNAKREELTKPLVTAAITEFDDDETVKLYARADDADLLNSLLEEHEKAEYAGEYDCLGGVVAEGQQSRVRVNNTFDSILDAVWEETLGDVSEQLFDQ</sequence>
<dbReference type="GO" id="GO:0033178">
    <property type="term" value="C:proton-transporting two-sector ATPase complex, catalytic domain"/>
    <property type="evidence" value="ECO:0007669"/>
    <property type="project" value="InterPro"/>
</dbReference>
<evidence type="ECO:0000256" key="2">
    <source>
        <dbReference type="ARBA" id="ARBA00022448"/>
    </source>
</evidence>
<dbReference type="PANTHER" id="PTHR45715">
    <property type="entry name" value="ATPASE H+-TRANSPORTING V1 SUBUNIT E1A-RELATED"/>
    <property type="match status" value="1"/>
</dbReference>
<keyword evidence="6 8" id="KW-0472">Membrane</keyword>
<keyword evidence="5 8" id="KW-0406">Ion transport</keyword>
<evidence type="ECO:0000256" key="8">
    <source>
        <dbReference type="HAMAP-Rule" id="MF_00311"/>
    </source>
</evidence>
<dbReference type="GeneID" id="12448672"/>
<accession>G0LEX8</accession>
<evidence type="ECO:0000256" key="1">
    <source>
        <dbReference type="ARBA" id="ARBA00005901"/>
    </source>
</evidence>
<evidence type="ECO:0000256" key="4">
    <source>
        <dbReference type="ARBA" id="ARBA00022781"/>
    </source>
</evidence>
<evidence type="ECO:0000313" key="10">
    <source>
        <dbReference type="EMBL" id="CCC41541.1"/>
    </source>
</evidence>
<evidence type="ECO:0000256" key="5">
    <source>
        <dbReference type="ARBA" id="ARBA00023065"/>
    </source>
</evidence>
<comment type="subcellular location">
    <subcellularLocation>
        <location evidence="8">Cell membrane</location>
        <topology evidence="8">Peripheral membrane protein</topology>
    </subcellularLocation>
</comment>
<feature type="coiled-coil region" evidence="9">
    <location>
        <begin position="26"/>
        <end position="106"/>
    </location>
</feature>
<dbReference type="GO" id="GO:0046933">
    <property type="term" value="F:proton-transporting ATP synthase activity, rotational mechanism"/>
    <property type="evidence" value="ECO:0007669"/>
    <property type="project" value="UniProtKB-UniRule"/>
</dbReference>
<organism evidence="10 11">
    <name type="scientific">Haloquadratum walsbyi (strain DSM 16854 / JCM 12705 / C23)</name>
    <dbReference type="NCBI Taxonomy" id="768065"/>
    <lineage>
        <taxon>Archaea</taxon>
        <taxon>Methanobacteriati</taxon>
        <taxon>Methanobacteriota</taxon>
        <taxon>Stenosarchaea group</taxon>
        <taxon>Halobacteria</taxon>
        <taxon>Halobacteriales</taxon>
        <taxon>Haloferacaceae</taxon>
        <taxon>Haloquadratum</taxon>
    </lineage>
</organism>
<keyword evidence="9" id="KW-0175">Coiled coil</keyword>
<dbReference type="Gene3D" id="1.20.5.620">
    <property type="entry name" value="F1F0 ATP synthase subunit B, membrane domain"/>
    <property type="match status" value="1"/>
</dbReference>
<dbReference type="NCBIfam" id="NF002629">
    <property type="entry name" value="PRK02292.1"/>
    <property type="match status" value="1"/>
</dbReference>
<dbReference type="Gene3D" id="3.30.2320.30">
    <property type="entry name" value="ATP synthase, E subunit, C-terminal"/>
    <property type="match status" value="1"/>
</dbReference>
<proteinExistence type="inferred from homology"/>
<dbReference type="Proteomes" id="UP000007954">
    <property type="component" value="Chromosome"/>
</dbReference>
<protein>
    <recommendedName>
        <fullName evidence="8">A-type ATP synthase subunit E</fullName>
    </recommendedName>
</protein>
<dbReference type="RefSeq" id="WP_011572449.1">
    <property type="nucleotide sequence ID" value="NC_017459.1"/>
</dbReference>
<comment type="similarity">
    <text evidence="1 8">Belongs to the V-ATPase E subunit family.</text>
</comment>
<comment type="function">
    <text evidence="8">Component of the A-type ATP synthase that produces ATP from ADP in the presence of a proton gradient across the membrane.</text>
</comment>
<keyword evidence="7 8" id="KW-0066">ATP synthesis</keyword>
<evidence type="ECO:0000256" key="9">
    <source>
        <dbReference type="SAM" id="Coils"/>
    </source>
</evidence>
<keyword evidence="3 8" id="KW-1003">Cell membrane</keyword>
<gene>
    <name evidence="8 10" type="primary">atpE</name>
    <name evidence="10" type="ordered locus">Hqrw_3807</name>
</gene>
<keyword evidence="2 8" id="KW-0813">Transport</keyword>
<dbReference type="GO" id="GO:0005524">
    <property type="term" value="F:ATP binding"/>
    <property type="evidence" value="ECO:0007669"/>
    <property type="project" value="UniProtKB-UniRule"/>
</dbReference>
<keyword evidence="4 8" id="KW-0375">Hydrogen ion transport</keyword>
<dbReference type="OrthoDB" id="4691at2157"/>
<comment type="subunit">
    <text evidence="8">Has multiple subunits with at least A(3), B(3), C, D, E, F, H, I and proteolipid K(x).</text>
</comment>
<dbReference type="GO" id="GO:0042777">
    <property type="term" value="P:proton motive force-driven plasma membrane ATP synthesis"/>
    <property type="evidence" value="ECO:0007669"/>
    <property type="project" value="UniProtKB-UniRule"/>
</dbReference>
<dbReference type="AlphaFoldDB" id="G0LEX8"/>
<evidence type="ECO:0000313" key="11">
    <source>
        <dbReference type="Proteomes" id="UP000007954"/>
    </source>
</evidence>
<evidence type="ECO:0000256" key="3">
    <source>
        <dbReference type="ARBA" id="ARBA00022475"/>
    </source>
</evidence>
<dbReference type="GO" id="GO:0046961">
    <property type="term" value="F:proton-transporting ATPase activity, rotational mechanism"/>
    <property type="evidence" value="ECO:0007669"/>
    <property type="project" value="InterPro"/>
</dbReference>
<keyword evidence="10" id="KW-0378">Hydrolase</keyword>
<dbReference type="HOGENOM" id="CLU_120786_0_0_2"/>
<dbReference type="Pfam" id="PF01991">
    <property type="entry name" value="vATP-synt_E"/>
    <property type="match status" value="1"/>
</dbReference>
<dbReference type="HAMAP" id="MF_00311">
    <property type="entry name" value="ATP_synth_E_arch"/>
    <property type="match status" value="1"/>
</dbReference>
<dbReference type="SMR" id="G0LEX8"/>
<evidence type="ECO:0000256" key="7">
    <source>
        <dbReference type="ARBA" id="ARBA00023310"/>
    </source>
</evidence>